<feature type="non-terminal residue" evidence="1">
    <location>
        <position position="1"/>
    </location>
</feature>
<organism evidence="1">
    <name type="scientific">marine sediment metagenome</name>
    <dbReference type="NCBI Taxonomy" id="412755"/>
    <lineage>
        <taxon>unclassified sequences</taxon>
        <taxon>metagenomes</taxon>
        <taxon>ecological metagenomes</taxon>
    </lineage>
</organism>
<comment type="caution">
    <text evidence="1">The sequence shown here is derived from an EMBL/GenBank/DDBJ whole genome shotgun (WGS) entry which is preliminary data.</text>
</comment>
<dbReference type="EMBL" id="LAZR01021047">
    <property type="protein sequence ID" value="KKL86659.1"/>
    <property type="molecule type" value="Genomic_DNA"/>
</dbReference>
<name>A0A0F9FJS0_9ZZZZ</name>
<protein>
    <submittedName>
        <fullName evidence="1">Uncharacterized protein</fullName>
    </submittedName>
</protein>
<reference evidence="1" key="1">
    <citation type="journal article" date="2015" name="Nature">
        <title>Complex archaea that bridge the gap between prokaryotes and eukaryotes.</title>
        <authorList>
            <person name="Spang A."/>
            <person name="Saw J.H."/>
            <person name="Jorgensen S.L."/>
            <person name="Zaremba-Niedzwiedzka K."/>
            <person name="Martijn J."/>
            <person name="Lind A.E."/>
            <person name="van Eijk R."/>
            <person name="Schleper C."/>
            <person name="Guy L."/>
            <person name="Ettema T.J."/>
        </authorList>
    </citation>
    <scope>NUCLEOTIDE SEQUENCE</scope>
</reference>
<accession>A0A0F9FJS0</accession>
<dbReference type="AlphaFoldDB" id="A0A0F9FJS0"/>
<proteinExistence type="predicted"/>
<gene>
    <name evidence="1" type="ORF">LCGC14_1942550</name>
</gene>
<sequence>EIAKQEILISRASRELERGREKKDIARIIGTQQALFTKAGVTLEGSPLDVIQQTAENLELDVLIGDINARIRESRLSSEVSQRRIAASAARSRGVSRAGATLLSTVAKTGKLFAPAPKKPAERPIVTV</sequence>
<evidence type="ECO:0000313" key="1">
    <source>
        <dbReference type="EMBL" id="KKL86659.1"/>
    </source>
</evidence>